<feature type="region of interest" description="Disordered" evidence="1">
    <location>
        <begin position="1"/>
        <end position="67"/>
    </location>
</feature>
<comment type="caution">
    <text evidence="2">The sequence shown here is derived from an EMBL/GenBank/DDBJ whole genome shotgun (WGS) entry which is preliminary data.</text>
</comment>
<name>A0A2S9QIJ1_9HYPH</name>
<reference evidence="2 3" key="1">
    <citation type="submission" date="2018-02" db="EMBL/GenBank/DDBJ databases">
        <title>Whole genome sequencing of endophytic bacterium.</title>
        <authorList>
            <person name="Eedara R."/>
            <person name="Podile A.R."/>
        </authorList>
    </citation>
    <scope>NUCLEOTIDE SEQUENCE [LARGE SCALE GENOMIC DNA]</scope>
    <source>
        <strain evidence="2 3">RP1T</strain>
    </source>
</reference>
<protein>
    <submittedName>
        <fullName evidence="2">Uncharacterized protein</fullName>
    </submittedName>
</protein>
<evidence type="ECO:0000256" key="1">
    <source>
        <dbReference type="SAM" id="MobiDB-lite"/>
    </source>
</evidence>
<keyword evidence="3" id="KW-1185">Reference proteome</keyword>
<dbReference type="EMBL" id="PUEJ01000001">
    <property type="protein sequence ID" value="PRH89168.1"/>
    <property type="molecule type" value="Genomic_DNA"/>
</dbReference>
<proteinExistence type="predicted"/>
<accession>A0A2S9QIJ1</accession>
<feature type="compositionally biased region" description="Basic and acidic residues" evidence="1">
    <location>
        <begin position="14"/>
        <end position="24"/>
    </location>
</feature>
<gene>
    <name evidence="2" type="ORF">C5L14_00820</name>
</gene>
<sequence>MPESKRRKPLTGPKHKESGGKESQPEETPLVPPSVDYPAQADDKPVIEPSPQPAKRRRRGVDRMHVL</sequence>
<dbReference type="Proteomes" id="UP000237682">
    <property type="component" value="Unassembled WGS sequence"/>
</dbReference>
<organism evidence="2 3">
    <name type="scientific">Labrys okinawensis</name>
    <dbReference type="NCBI Taxonomy" id="346911"/>
    <lineage>
        <taxon>Bacteria</taxon>
        <taxon>Pseudomonadati</taxon>
        <taxon>Pseudomonadota</taxon>
        <taxon>Alphaproteobacteria</taxon>
        <taxon>Hyphomicrobiales</taxon>
        <taxon>Xanthobacteraceae</taxon>
        <taxon>Labrys</taxon>
    </lineage>
</organism>
<dbReference type="RefSeq" id="WP_105860133.1">
    <property type="nucleotide sequence ID" value="NZ_PUEJ01000001.1"/>
</dbReference>
<evidence type="ECO:0000313" key="3">
    <source>
        <dbReference type="Proteomes" id="UP000237682"/>
    </source>
</evidence>
<evidence type="ECO:0000313" key="2">
    <source>
        <dbReference type="EMBL" id="PRH89168.1"/>
    </source>
</evidence>
<dbReference type="AlphaFoldDB" id="A0A2S9QIJ1"/>